<dbReference type="SUPFAM" id="SSF88659">
    <property type="entry name" value="Sigma3 and sigma4 domains of RNA polymerase sigma factors"/>
    <property type="match status" value="1"/>
</dbReference>
<dbReference type="GO" id="GO:0006352">
    <property type="term" value="P:DNA-templated transcription initiation"/>
    <property type="evidence" value="ECO:0007669"/>
    <property type="project" value="InterPro"/>
</dbReference>
<comment type="caution">
    <text evidence="2">The sequence shown here is derived from an EMBL/GenBank/DDBJ whole genome shotgun (WGS) entry which is preliminary data.</text>
</comment>
<dbReference type="InterPro" id="IPR036388">
    <property type="entry name" value="WH-like_DNA-bd_sf"/>
</dbReference>
<protein>
    <submittedName>
        <fullName evidence="2">Sigma-70-like protein</fullName>
    </submittedName>
</protein>
<dbReference type="SUPFAM" id="SSF47789">
    <property type="entry name" value="C-terminal domain of RNA polymerase alpha subunit"/>
    <property type="match status" value="1"/>
</dbReference>
<keyword evidence="3" id="KW-1185">Reference proteome</keyword>
<accession>A0A4R7UTE4</accession>
<dbReference type="RefSeq" id="WP_166664525.1">
    <property type="nucleotide sequence ID" value="NZ_SOCP01000031.1"/>
</dbReference>
<evidence type="ECO:0000313" key="3">
    <source>
        <dbReference type="Proteomes" id="UP000294927"/>
    </source>
</evidence>
<dbReference type="Gene3D" id="1.10.150.20">
    <property type="entry name" value="5' to 3' exonuclease, C-terminal subdomain"/>
    <property type="match status" value="1"/>
</dbReference>
<sequence>MSGESVRDVRPRTWLDAFPWLQGVAHGEQARWDAAITDADAAERRQRLGQVVDLAMDRLTRWTVGQIFPALDPDSDLHLLALPTRARNVLSRCGHTTTGDLLGLSLDDMFDWQGIGSGTIAAILHELAEVSLSGEVAVLSQAMTEPVRRASAANQGTSDLGWLRSLADDIAQIATWQTAIGKPTEPIIAKSMVAGVPDEVVKAWQRLKALTAGEILNESALAKDVAELLDDAFRELDTRGVFVLQQRLFADKPATLEELGTQLGVTRERVRQVEGRARTAMLNRLSVGALNMVAMTARAMIGTVRPLSDLLVHLPALARTVASVDQPAWRVIDRLDDAYEIEDGWCVVPTLSAAKELTRTHLGEHANQHGIALLGDLQLVTTTTPERREEFTRAWLSTCGYVIDGDRVITRTRSMDDYAAAILSIHGAPMSAEEIADQFVSERSVRSLRNAMSLDDRFERVDRDRWALTEWGMEAYAGVRSVIRQELAKAGGRINLDPLIELVTGRYSVAASSIIAYASALPFETRDGVVRLVGTSRVARKAPERTSRMFRWDTAWAYRVRVTHDHLRGSGSVAPMAVAGILSMTYGEKRQLNSVLGPQSINFSGTQPAFGTIRRFLLEDDIPIDAEVFLVIGDDNSFTVQAVPALQDDPLADALALVGAPPGLDKEAARRAFAAAVKLPADAPVLSIIGTYRERGDTDIADLLTSIRQQLETGESTKRPHQTANVDDILELL</sequence>
<proteinExistence type="predicted"/>
<dbReference type="InterPro" id="IPR013324">
    <property type="entry name" value="RNA_pol_sigma_r3/r4-like"/>
</dbReference>
<name>A0A4R7UTE4_9PSEU</name>
<evidence type="ECO:0000259" key="1">
    <source>
        <dbReference type="Pfam" id="PF04545"/>
    </source>
</evidence>
<dbReference type="AlphaFoldDB" id="A0A4R7UTE4"/>
<feature type="domain" description="RNA polymerase sigma-70 region 4" evidence="1">
    <location>
        <begin position="235"/>
        <end position="279"/>
    </location>
</feature>
<dbReference type="Gene3D" id="1.10.10.10">
    <property type="entry name" value="Winged helix-like DNA-binding domain superfamily/Winged helix DNA-binding domain"/>
    <property type="match status" value="1"/>
</dbReference>
<dbReference type="GO" id="GO:0003700">
    <property type="term" value="F:DNA-binding transcription factor activity"/>
    <property type="evidence" value="ECO:0007669"/>
    <property type="project" value="InterPro"/>
</dbReference>
<gene>
    <name evidence="2" type="ORF">CLV71_13165</name>
</gene>
<reference evidence="2 3" key="1">
    <citation type="submission" date="2019-03" db="EMBL/GenBank/DDBJ databases">
        <title>Genomic Encyclopedia of Archaeal and Bacterial Type Strains, Phase II (KMG-II): from individual species to whole genera.</title>
        <authorList>
            <person name="Goeker M."/>
        </authorList>
    </citation>
    <scope>NUCLEOTIDE SEQUENCE [LARGE SCALE GENOMIC DNA]</scope>
    <source>
        <strain evidence="2 3">DSM 45499</strain>
    </source>
</reference>
<evidence type="ECO:0000313" key="2">
    <source>
        <dbReference type="EMBL" id="TDV36685.1"/>
    </source>
</evidence>
<dbReference type="InterPro" id="IPR000943">
    <property type="entry name" value="RNA_pol_sigma70"/>
</dbReference>
<dbReference type="PRINTS" id="PR00046">
    <property type="entry name" value="SIGMA70FCT"/>
</dbReference>
<dbReference type="Proteomes" id="UP000294927">
    <property type="component" value="Unassembled WGS sequence"/>
</dbReference>
<dbReference type="Pfam" id="PF04545">
    <property type="entry name" value="Sigma70_r4"/>
    <property type="match status" value="1"/>
</dbReference>
<dbReference type="InterPro" id="IPR007630">
    <property type="entry name" value="RNA_pol_sigma70_r4"/>
</dbReference>
<organism evidence="2 3">
    <name type="scientific">Actinophytocola oryzae</name>
    <dbReference type="NCBI Taxonomy" id="502181"/>
    <lineage>
        <taxon>Bacteria</taxon>
        <taxon>Bacillati</taxon>
        <taxon>Actinomycetota</taxon>
        <taxon>Actinomycetes</taxon>
        <taxon>Pseudonocardiales</taxon>
        <taxon>Pseudonocardiaceae</taxon>
    </lineage>
</organism>
<dbReference type="EMBL" id="SOCP01000031">
    <property type="protein sequence ID" value="TDV36685.1"/>
    <property type="molecule type" value="Genomic_DNA"/>
</dbReference>